<gene>
    <name evidence="2" type="ORF">DDF67_09020</name>
</gene>
<evidence type="ECO:0000313" key="2">
    <source>
        <dbReference type="EMBL" id="PVM90783.1"/>
    </source>
</evidence>
<organism evidence="2 3">
    <name type="scientific">Caulobacter endophyticus</name>
    <dbReference type="NCBI Taxonomy" id="2172652"/>
    <lineage>
        <taxon>Bacteria</taxon>
        <taxon>Pseudomonadati</taxon>
        <taxon>Pseudomonadota</taxon>
        <taxon>Alphaproteobacteria</taxon>
        <taxon>Caulobacterales</taxon>
        <taxon>Caulobacteraceae</taxon>
        <taxon>Caulobacter</taxon>
    </lineage>
</organism>
<keyword evidence="3" id="KW-1185">Reference proteome</keyword>
<dbReference type="OrthoDB" id="7189917at2"/>
<dbReference type="EMBL" id="QDKQ01000034">
    <property type="protein sequence ID" value="PVM90783.1"/>
    <property type="molecule type" value="Genomic_DNA"/>
</dbReference>
<evidence type="ECO:0000256" key="1">
    <source>
        <dbReference type="SAM" id="SignalP"/>
    </source>
</evidence>
<reference evidence="2 3" key="1">
    <citation type="submission" date="2018-04" db="EMBL/GenBank/DDBJ databases">
        <title>The genome sequence of Caulobacter sp. 744.</title>
        <authorList>
            <person name="Gao J."/>
            <person name="Sun J."/>
        </authorList>
    </citation>
    <scope>NUCLEOTIDE SEQUENCE [LARGE SCALE GENOMIC DNA]</scope>
    <source>
        <strain evidence="2 3">774</strain>
    </source>
</reference>
<sequence>MTLAALAVALKVLIPAGFMTAPEQRNGLPFALVLCTGQGAMVVAPGERLDHQKDGADERPADAPCAFAALGVPMGAPPADLAVAPVEFVAYAAQPQPARLVHLAPGRGLSAPPLPARGPPSLLI</sequence>
<evidence type="ECO:0008006" key="4">
    <source>
        <dbReference type="Google" id="ProtNLM"/>
    </source>
</evidence>
<keyword evidence="1" id="KW-0732">Signal</keyword>
<proteinExistence type="predicted"/>
<dbReference type="InterPro" id="IPR021333">
    <property type="entry name" value="DUF2946"/>
</dbReference>
<feature type="chain" id="PRO_5015545415" description="DUF2946 domain-containing protein" evidence="1">
    <location>
        <begin position="22"/>
        <end position="124"/>
    </location>
</feature>
<dbReference type="Proteomes" id="UP000245073">
    <property type="component" value="Unassembled WGS sequence"/>
</dbReference>
<accession>A0A2T9K4R4</accession>
<dbReference type="AlphaFoldDB" id="A0A2T9K4R4"/>
<comment type="caution">
    <text evidence="2">The sequence shown here is derived from an EMBL/GenBank/DDBJ whole genome shotgun (WGS) entry which is preliminary data.</text>
</comment>
<feature type="signal peptide" evidence="1">
    <location>
        <begin position="1"/>
        <end position="21"/>
    </location>
</feature>
<name>A0A2T9K4R4_9CAUL</name>
<evidence type="ECO:0000313" key="3">
    <source>
        <dbReference type="Proteomes" id="UP000245073"/>
    </source>
</evidence>
<protein>
    <recommendedName>
        <fullName evidence="4">DUF2946 domain-containing protein</fullName>
    </recommendedName>
</protein>
<dbReference type="Pfam" id="PF11162">
    <property type="entry name" value="DUF2946"/>
    <property type="match status" value="1"/>
</dbReference>